<reference evidence="1 2" key="1">
    <citation type="submission" date="2019-03" db="EMBL/GenBank/DDBJ databases">
        <title>Genomic Encyclopedia of Type Strains, Phase IV (KMG-IV): sequencing the most valuable type-strain genomes for metagenomic binning, comparative biology and taxonomic classification.</title>
        <authorList>
            <person name="Goeker M."/>
        </authorList>
    </citation>
    <scope>NUCLEOTIDE SEQUENCE [LARGE SCALE GENOMIC DNA]</scope>
    <source>
        <strain evidence="1 2">DSM 24766</strain>
    </source>
</reference>
<comment type="caution">
    <text evidence="1">The sequence shown here is derived from an EMBL/GenBank/DDBJ whole genome shotgun (WGS) entry which is preliminary data.</text>
</comment>
<name>A0A4R2R7H0_9RHOB</name>
<dbReference type="AlphaFoldDB" id="A0A4R2R7H0"/>
<accession>A0A4R2R7H0</accession>
<evidence type="ECO:0000313" key="2">
    <source>
        <dbReference type="Proteomes" id="UP000295050"/>
    </source>
</evidence>
<keyword evidence="2" id="KW-1185">Reference proteome</keyword>
<dbReference type="EMBL" id="SLXU01000022">
    <property type="protein sequence ID" value="TCP58553.1"/>
    <property type="molecule type" value="Genomic_DNA"/>
</dbReference>
<proteinExistence type="predicted"/>
<organism evidence="1 2">
    <name type="scientific">Rhodovulum bhavnagarense</name>
    <dbReference type="NCBI Taxonomy" id="992286"/>
    <lineage>
        <taxon>Bacteria</taxon>
        <taxon>Pseudomonadati</taxon>
        <taxon>Pseudomonadota</taxon>
        <taxon>Alphaproteobacteria</taxon>
        <taxon>Rhodobacterales</taxon>
        <taxon>Paracoccaceae</taxon>
        <taxon>Rhodovulum</taxon>
    </lineage>
</organism>
<sequence length="51" mass="5195">MVAAVGVSTKGFLNAPDFGVAMAACRDGLRLRARELGAANVTGFGTAIRIT</sequence>
<evidence type="ECO:0000313" key="1">
    <source>
        <dbReference type="EMBL" id="TCP58553.1"/>
    </source>
</evidence>
<protein>
    <submittedName>
        <fullName evidence="1">Uncharacterized protein</fullName>
    </submittedName>
</protein>
<dbReference type="Proteomes" id="UP000295050">
    <property type="component" value="Unassembled WGS sequence"/>
</dbReference>
<gene>
    <name evidence="1" type="ORF">EV663_12229</name>
</gene>